<sequence length="524" mass="57368">MAITPFEQQTDTPRYLAWLNTELSGIADSFRAESLIMPTRELAEIAVAIEQVARTAEQLQLIAAHAVEHQNVAVVGESDQRMSLGTSDDDSAKGALNRTGCRDNAEYLRNTLRISKSDARRRIRVSGQVLPTVQLNGQPIAPRLEHLGAAIARSEVSSQAATLISSAMERVKPFASTKDLDEMEATLTRQAVVSDLDVLRVLIQRWESLLNPDGSEPTEEVLRARQGVFLRGKRHGLHFMEISATDEQFEDLITVMYSATNPRARAGLSAAEAEKLGGLAKTLGAGADSLSAEPSLFGSSGDSAAQGAAIIADDELDRSTWAQQLLDGLVGACRIALASSKLSDAGGMRPQVLVTINYKDLVADVGRAGHAAFGGLISARSIRRIACDANVLPVVLGTQGQILDVGNPRRLFPPTIRKALTARDGGCAFPDCMMPSPWTEGHHIIPWSRGGPTTVDNGVLLCTRHHHLLHQEEWKIEVRDRIPWFVPPRYIDPAQRPRQNHYHRDHPYHRDYPQRQDRNPSVSS</sequence>
<organism evidence="4 5">
    <name type="scientific">Arthrobacter flavus</name>
    <dbReference type="NCBI Taxonomy" id="95172"/>
    <lineage>
        <taxon>Bacteria</taxon>
        <taxon>Bacillati</taxon>
        <taxon>Actinomycetota</taxon>
        <taxon>Actinomycetes</taxon>
        <taxon>Micrococcales</taxon>
        <taxon>Micrococcaceae</taxon>
        <taxon>Arthrobacter</taxon>
    </lineage>
</organism>
<dbReference type="Pfam" id="PF01844">
    <property type="entry name" value="HNH"/>
    <property type="match status" value="1"/>
</dbReference>
<evidence type="ECO:0000256" key="1">
    <source>
        <dbReference type="ARBA" id="ARBA00023450"/>
    </source>
</evidence>
<dbReference type="CDD" id="cd00085">
    <property type="entry name" value="HNHc"/>
    <property type="match status" value="1"/>
</dbReference>
<accession>A0ABW4QBC8</accession>
<feature type="region of interest" description="Disordered" evidence="2">
    <location>
        <begin position="495"/>
        <end position="524"/>
    </location>
</feature>
<evidence type="ECO:0000259" key="3">
    <source>
        <dbReference type="SMART" id="SM00507"/>
    </source>
</evidence>
<dbReference type="RefSeq" id="WP_343879241.1">
    <property type="nucleotide sequence ID" value="NZ_BAAAIJ010000035.1"/>
</dbReference>
<comment type="caution">
    <text evidence="4">The sequence shown here is derived from an EMBL/GenBank/DDBJ whole genome shotgun (WGS) entry which is preliminary data.</text>
</comment>
<evidence type="ECO:0000313" key="5">
    <source>
        <dbReference type="Proteomes" id="UP001597307"/>
    </source>
</evidence>
<evidence type="ECO:0000313" key="4">
    <source>
        <dbReference type="EMBL" id="MFD1848045.1"/>
    </source>
</evidence>
<feature type="compositionally biased region" description="Basic and acidic residues" evidence="2">
    <location>
        <begin position="508"/>
        <end position="518"/>
    </location>
</feature>
<dbReference type="Proteomes" id="UP001597307">
    <property type="component" value="Unassembled WGS sequence"/>
</dbReference>
<dbReference type="InterPro" id="IPR003870">
    <property type="entry name" value="DUF222"/>
</dbReference>
<name>A0ABW4QBC8_9MICC</name>
<gene>
    <name evidence="4" type="ORF">ACFSFX_15760</name>
</gene>
<dbReference type="Gene3D" id="1.10.30.50">
    <property type="match status" value="1"/>
</dbReference>
<dbReference type="InterPro" id="IPR002711">
    <property type="entry name" value="HNH"/>
</dbReference>
<dbReference type="Pfam" id="PF02720">
    <property type="entry name" value="DUF222"/>
    <property type="match status" value="1"/>
</dbReference>
<dbReference type="SMART" id="SM00507">
    <property type="entry name" value="HNHc"/>
    <property type="match status" value="1"/>
</dbReference>
<evidence type="ECO:0000256" key="2">
    <source>
        <dbReference type="SAM" id="MobiDB-lite"/>
    </source>
</evidence>
<feature type="domain" description="HNH nuclease" evidence="3">
    <location>
        <begin position="415"/>
        <end position="468"/>
    </location>
</feature>
<dbReference type="InterPro" id="IPR003615">
    <property type="entry name" value="HNH_nuc"/>
</dbReference>
<keyword evidence="5" id="KW-1185">Reference proteome</keyword>
<comment type="similarity">
    <text evidence="1">Belongs to the Rv1128c/1148c/1588c/1702c/1945/3466 family.</text>
</comment>
<feature type="compositionally biased region" description="Basic residues" evidence="2">
    <location>
        <begin position="498"/>
        <end position="507"/>
    </location>
</feature>
<proteinExistence type="inferred from homology"/>
<dbReference type="EMBL" id="JBHUGA010000066">
    <property type="protein sequence ID" value="MFD1848045.1"/>
    <property type="molecule type" value="Genomic_DNA"/>
</dbReference>
<reference evidence="5" key="1">
    <citation type="journal article" date="2019" name="Int. J. Syst. Evol. Microbiol.">
        <title>The Global Catalogue of Microorganisms (GCM) 10K type strain sequencing project: providing services to taxonomists for standard genome sequencing and annotation.</title>
        <authorList>
            <consortium name="The Broad Institute Genomics Platform"/>
            <consortium name="The Broad Institute Genome Sequencing Center for Infectious Disease"/>
            <person name="Wu L."/>
            <person name="Ma J."/>
        </authorList>
    </citation>
    <scope>NUCLEOTIDE SEQUENCE [LARGE SCALE GENOMIC DNA]</scope>
    <source>
        <strain evidence="5">JCM 11496</strain>
    </source>
</reference>
<protein>
    <submittedName>
        <fullName evidence="4">DUF222 domain-containing protein</fullName>
    </submittedName>
</protein>